<feature type="binding site" evidence="9">
    <location>
        <begin position="236"/>
        <end position="240"/>
    </location>
    <ligand>
        <name>pyridoxal 5'-phosphate</name>
        <dbReference type="ChEBI" id="CHEBI:597326"/>
    </ligand>
</feature>
<evidence type="ECO:0000259" key="13">
    <source>
        <dbReference type="Pfam" id="PF00291"/>
    </source>
</evidence>
<keyword evidence="12" id="KW-0472">Membrane</keyword>
<gene>
    <name evidence="14" type="ORF">APX70_08095</name>
</gene>
<feature type="binding site" evidence="9">
    <location>
        <position position="133"/>
    </location>
    <ligand>
        <name>pyridoxal 5'-phosphate</name>
        <dbReference type="ChEBI" id="CHEBI:597326"/>
    </ligand>
</feature>
<evidence type="ECO:0000256" key="6">
    <source>
        <dbReference type="ARBA" id="ARBA00022898"/>
    </source>
</evidence>
<evidence type="ECO:0000256" key="3">
    <source>
        <dbReference type="ARBA" id="ARBA00007103"/>
    </source>
</evidence>
<evidence type="ECO:0000256" key="1">
    <source>
        <dbReference type="ARBA" id="ARBA00001933"/>
    </source>
</evidence>
<comment type="cofactor">
    <cofactor evidence="1 9 11">
        <name>pyridoxal 5'-phosphate</name>
        <dbReference type="ChEBI" id="CHEBI:597326"/>
    </cofactor>
</comment>
<dbReference type="GO" id="GO:0006535">
    <property type="term" value="P:cysteine biosynthetic process from serine"/>
    <property type="evidence" value="ECO:0007669"/>
    <property type="project" value="UniProtKB-UniRule"/>
</dbReference>
<evidence type="ECO:0000256" key="11">
    <source>
        <dbReference type="RuleBase" id="RU003985"/>
    </source>
</evidence>
<comment type="caution">
    <text evidence="14">The sequence shown here is derived from an EMBL/GenBank/DDBJ whole genome shotgun (WGS) entry which is preliminary data.</text>
</comment>
<feature type="transmembrane region" description="Helical" evidence="12">
    <location>
        <begin position="20"/>
        <end position="42"/>
    </location>
</feature>
<dbReference type="InterPro" id="IPR001926">
    <property type="entry name" value="TrpB-like_PALP"/>
</dbReference>
<dbReference type="CDD" id="cd01561">
    <property type="entry name" value="CBS_like"/>
    <property type="match status" value="1"/>
</dbReference>
<organism evidence="14 15">
    <name type="scientific">Pseudomonas syringae pv. maculicola</name>
    <dbReference type="NCBI Taxonomy" id="59511"/>
    <lineage>
        <taxon>Bacteria</taxon>
        <taxon>Pseudomonadati</taxon>
        <taxon>Pseudomonadota</taxon>
        <taxon>Gammaproteobacteria</taxon>
        <taxon>Pseudomonadales</taxon>
        <taxon>Pseudomonadaceae</taxon>
        <taxon>Pseudomonas</taxon>
    </lineage>
</organism>
<evidence type="ECO:0000256" key="2">
    <source>
        <dbReference type="ARBA" id="ARBA00004962"/>
    </source>
</evidence>
<keyword evidence="4 11" id="KW-0028">Amino-acid biosynthesis</keyword>
<dbReference type="NCBIfam" id="TIGR01136">
    <property type="entry name" value="cysKM"/>
    <property type="match status" value="1"/>
</dbReference>
<proteinExistence type="inferred from homology"/>
<accession>A0A3M2VKZ1</accession>
<dbReference type="NCBIfam" id="NF008735">
    <property type="entry name" value="PRK11761.1"/>
    <property type="match status" value="1"/>
</dbReference>
<evidence type="ECO:0000256" key="7">
    <source>
        <dbReference type="ARBA" id="ARBA00023192"/>
    </source>
</evidence>
<evidence type="ECO:0000256" key="12">
    <source>
        <dbReference type="SAM" id="Phobius"/>
    </source>
</evidence>
<keyword evidence="12" id="KW-0812">Transmembrane</keyword>
<feature type="domain" description="Tryptophan synthase beta chain-like PALP" evidence="13">
    <location>
        <begin position="67"/>
        <end position="334"/>
    </location>
</feature>
<dbReference type="Pfam" id="PF00291">
    <property type="entry name" value="PALP"/>
    <property type="match status" value="1"/>
</dbReference>
<evidence type="ECO:0000256" key="4">
    <source>
        <dbReference type="ARBA" id="ARBA00022605"/>
    </source>
</evidence>
<dbReference type="Gene3D" id="3.40.50.1100">
    <property type="match status" value="2"/>
</dbReference>
<dbReference type="SUPFAM" id="SSF53686">
    <property type="entry name" value="Tryptophan synthase beta subunit-like PLP-dependent enzymes"/>
    <property type="match status" value="1"/>
</dbReference>
<comment type="catalytic activity">
    <reaction evidence="8 11">
        <text>O-acetyl-L-serine + hydrogen sulfide = L-cysteine + acetate</text>
        <dbReference type="Rhea" id="RHEA:14829"/>
        <dbReference type="ChEBI" id="CHEBI:29919"/>
        <dbReference type="ChEBI" id="CHEBI:30089"/>
        <dbReference type="ChEBI" id="CHEBI:35235"/>
        <dbReference type="ChEBI" id="CHEBI:58340"/>
        <dbReference type="EC" id="2.5.1.47"/>
    </reaction>
</comment>
<sequence>MGTLLCAPWQAGAGKWPTNALAHPALCFLGITTALCVIWALSVCRYDRRPRRLDREYAMTLQYQTIADCVGNTPLVRLQRMMGTTSNTILLKLEGNNPAGSVKDRPALSMITRAELRGQIVPGDTLIEATSGNTGIALAMAAAIKGYRMILIMPDNSSAERKAAMTAYGAELILVSKDEGMEGARDLADRMQAEGRGKVLDQFANGDNPEAHYTSTGPEIWQQTAGTVTHFVSSMGTTGTIMGTSRYLKEQNPDVQIVGLQPMEGASIPGIRRWPYEYLPKIYQSDRVDRIIDMGQTEAEETMRRLAREEGIFCGVSSGGSVAGALRIAREVENATLPAHGRRQERADSCR</sequence>
<dbReference type="EMBL" id="RBNL01004052">
    <property type="protein sequence ID" value="RML39925.1"/>
    <property type="molecule type" value="Genomic_DNA"/>
</dbReference>
<dbReference type="EC" id="2.5.1.47" evidence="11"/>
<dbReference type="Proteomes" id="UP000282378">
    <property type="component" value="Unassembled WGS sequence"/>
</dbReference>
<comment type="pathway">
    <text evidence="2">Amino-acid biosynthesis; L-cysteine biosynthesis; L-cysteine from L-serine: step 2/2.</text>
</comment>
<keyword evidence="6 9" id="KW-0663">Pyridoxal phosphate</keyword>
<protein>
    <recommendedName>
        <fullName evidence="11">Cysteine synthase</fullName>
        <ecNumber evidence="11">2.5.1.47</ecNumber>
    </recommendedName>
</protein>
<dbReference type="NCBIfam" id="TIGR01138">
    <property type="entry name" value="cysM"/>
    <property type="match status" value="1"/>
</dbReference>
<comment type="similarity">
    <text evidence="3 11">Belongs to the cysteine synthase/cystathionine beta-synthase family.</text>
</comment>
<dbReference type="InterPro" id="IPR005858">
    <property type="entry name" value="CysM"/>
</dbReference>
<dbReference type="GO" id="GO:0004124">
    <property type="term" value="F:cysteine synthase activity"/>
    <property type="evidence" value="ECO:0007669"/>
    <property type="project" value="UniProtKB-UniRule"/>
</dbReference>
<dbReference type="UniPathway" id="UPA00136">
    <property type="reaction ID" value="UER00200"/>
</dbReference>
<evidence type="ECO:0000256" key="10">
    <source>
        <dbReference type="PIRSR" id="PIRSR605856-51"/>
    </source>
</evidence>
<dbReference type="InterPro" id="IPR036052">
    <property type="entry name" value="TrpB-like_PALP_sf"/>
</dbReference>
<evidence type="ECO:0000256" key="5">
    <source>
        <dbReference type="ARBA" id="ARBA00022679"/>
    </source>
</evidence>
<evidence type="ECO:0000313" key="15">
    <source>
        <dbReference type="Proteomes" id="UP000282378"/>
    </source>
</evidence>
<dbReference type="FunFam" id="3.40.50.1100:FF:000003">
    <property type="entry name" value="Cystathionine beta-synthase"/>
    <property type="match status" value="1"/>
</dbReference>
<dbReference type="InterPro" id="IPR050214">
    <property type="entry name" value="Cys_Synth/Cystath_Beta-Synth"/>
</dbReference>
<dbReference type="PANTHER" id="PTHR10314">
    <property type="entry name" value="CYSTATHIONINE BETA-SYNTHASE"/>
    <property type="match status" value="1"/>
</dbReference>
<name>A0A3M2VKZ1_PSEYM</name>
<feature type="modified residue" description="N6-(pyridoxal phosphate)lysine" evidence="10">
    <location>
        <position position="103"/>
    </location>
</feature>
<reference evidence="14 15" key="1">
    <citation type="submission" date="2018-08" db="EMBL/GenBank/DDBJ databases">
        <title>Recombination of ecologically and evolutionarily significant loci maintains genetic cohesion in the Pseudomonas syringae species complex.</title>
        <authorList>
            <person name="Dillon M."/>
            <person name="Thakur S."/>
            <person name="Almeida R.N.D."/>
            <person name="Weir B.S."/>
            <person name="Guttman D.S."/>
        </authorList>
    </citation>
    <scope>NUCLEOTIDE SEQUENCE [LARGE SCALE GENOMIC DNA]</scope>
    <source>
        <strain evidence="14 15">88_10</strain>
    </source>
</reference>
<dbReference type="AlphaFoldDB" id="A0A3M2VKZ1"/>
<keyword evidence="12" id="KW-1133">Transmembrane helix</keyword>
<feature type="binding site" evidence="9">
    <location>
        <position position="317"/>
    </location>
    <ligand>
        <name>pyridoxal 5'-phosphate</name>
        <dbReference type="ChEBI" id="CHEBI:597326"/>
    </ligand>
</feature>
<dbReference type="PROSITE" id="PS00901">
    <property type="entry name" value="CYS_SYNTHASE"/>
    <property type="match status" value="1"/>
</dbReference>
<dbReference type="InterPro" id="IPR005856">
    <property type="entry name" value="Cys_synth"/>
</dbReference>
<evidence type="ECO:0000256" key="9">
    <source>
        <dbReference type="PIRSR" id="PIRSR605856-50"/>
    </source>
</evidence>
<evidence type="ECO:0000313" key="14">
    <source>
        <dbReference type="EMBL" id="RML39925.1"/>
    </source>
</evidence>
<dbReference type="InterPro" id="IPR001216">
    <property type="entry name" value="P-phosphate_BS"/>
</dbReference>
<evidence type="ECO:0000256" key="8">
    <source>
        <dbReference type="ARBA" id="ARBA00047931"/>
    </source>
</evidence>
<keyword evidence="7 11" id="KW-0198">Cysteine biosynthesis</keyword>
<keyword evidence="5 11" id="KW-0808">Transferase</keyword>